<evidence type="ECO:0000256" key="7">
    <source>
        <dbReference type="ARBA" id="ARBA00023136"/>
    </source>
</evidence>
<feature type="transmembrane region" description="Helical" evidence="8">
    <location>
        <begin position="160"/>
        <end position="183"/>
    </location>
</feature>
<keyword evidence="3 8" id="KW-0812">Transmembrane</keyword>
<dbReference type="Pfam" id="PF01694">
    <property type="entry name" value="Rhomboid"/>
    <property type="match status" value="1"/>
</dbReference>
<dbReference type="InterPro" id="IPR035952">
    <property type="entry name" value="Rhomboid-like_sf"/>
</dbReference>
<evidence type="ECO:0000256" key="5">
    <source>
        <dbReference type="ARBA" id="ARBA00022825"/>
    </source>
</evidence>
<dbReference type="EMBL" id="WUUQ01000002">
    <property type="protein sequence ID" value="MXQ73721.1"/>
    <property type="molecule type" value="Genomic_DNA"/>
</dbReference>
<dbReference type="Gene3D" id="1.20.1540.10">
    <property type="entry name" value="Rhomboid-like"/>
    <property type="match status" value="1"/>
</dbReference>
<evidence type="ECO:0000256" key="6">
    <source>
        <dbReference type="ARBA" id="ARBA00022989"/>
    </source>
</evidence>
<dbReference type="InterPro" id="IPR022764">
    <property type="entry name" value="Peptidase_S54_rhomboid_dom"/>
</dbReference>
<evidence type="ECO:0000256" key="1">
    <source>
        <dbReference type="ARBA" id="ARBA00004141"/>
    </source>
</evidence>
<evidence type="ECO:0000313" key="11">
    <source>
        <dbReference type="Proteomes" id="UP000434036"/>
    </source>
</evidence>
<evidence type="ECO:0000256" key="8">
    <source>
        <dbReference type="SAM" id="Phobius"/>
    </source>
</evidence>
<gene>
    <name evidence="10" type="ORF">GSF08_07195</name>
</gene>
<sequence>MNYSTNDIYVIQLVNYLVSQADYQIVTVQQQKNDIWMVNAKHDTYPVIRLCSDPAGIMYDKDYIRQIHRAILDLIQREGTLLILNTAEDQIPETGDEMIQVVAVTPDHISDESIELLYPNLAAAVKKPEDPKQELIKLTRHIEEVQMKQRRQILKKEIKLPKVTAILCGIMILLFIIVSFIAANSQTMVGATVAMGALYKQSVIAAYEYWRIFTAGFIHADIFSLILNVLILMQIGFVCEKLYKPWQYIFIFVISTVVGNLFMLIGNANQIAMGAGAGILGIFGAFIVNLYENGTLKHPVMRSMLIRMGFICMIDVLAPGISILGYIGGLLGGAFVAFSISEIPKFQTLKHNFRISFVIMFAALSVMVMRIKTAEPQQRVIDKQIIKAYDAIGFHGYAGFLERQYSEFYAGGIR</sequence>
<protein>
    <submittedName>
        <fullName evidence="10">Rhomboid family intramembrane serine protease</fullName>
    </submittedName>
</protein>
<name>A0A6N8U771_9FIRM</name>
<evidence type="ECO:0000256" key="2">
    <source>
        <dbReference type="ARBA" id="ARBA00022670"/>
    </source>
</evidence>
<organism evidence="10 11">
    <name type="scientific">Copranaerobaculum intestinale</name>
    <dbReference type="NCBI Taxonomy" id="2692629"/>
    <lineage>
        <taxon>Bacteria</taxon>
        <taxon>Bacillati</taxon>
        <taxon>Bacillota</taxon>
        <taxon>Erysipelotrichia</taxon>
        <taxon>Erysipelotrichales</taxon>
        <taxon>Erysipelotrichaceae</taxon>
        <taxon>Copranaerobaculum</taxon>
    </lineage>
</organism>
<dbReference type="SUPFAM" id="SSF144091">
    <property type="entry name" value="Rhomboid-like"/>
    <property type="match status" value="1"/>
</dbReference>
<dbReference type="GO" id="GO:0006508">
    <property type="term" value="P:proteolysis"/>
    <property type="evidence" value="ECO:0007669"/>
    <property type="project" value="UniProtKB-KW"/>
</dbReference>
<keyword evidence="6 8" id="KW-1133">Transmembrane helix</keyword>
<keyword evidence="4" id="KW-0378">Hydrolase</keyword>
<feature type="domain" description="Peptidase S54 rhomboid" evidence="9">
    <location>
        <begin position="208"/>
        <end position="341"/>
    </location>
</feature>
<keyword evidence="7 8" id="KW-0472">Membrane</keyword>
<feature type="transmembrane region" description="Helical" evidence="8">
    <location>
        <begin position="209"/>
        <end position="233"/>
    </location>
</feature>
<accession>A0A6N8U771</accession>
<evidence type="ECO:0000256" key="3">
    <source>
        <dbReference type="ARBA" id="ARBA00022692"/>
    </source>
</evidence>
<dbReference type="InterPro" id="IPR002610">
    <property type="entry name" value="Peptidase_S54_rhomboid-like"/>
</dbReference>
<evidence type="ECO:0000259" key="9">
    <source>
        <dbReference type="Pfam" id="PF01694"/>
    </source>
</evidence>
<feature type="transmembrane region" description="Helical" evidence="8">
    <location>
        <begin position="352"/>
        <end position="369"/>
    </location>
</feature>
<proteinExistence type="predicted"/>
<keyword evidence="5" id="KW-0720">Serine protease</keyword>
<reference evidence="10 11" key="2">
    <citation type="submission" date="2020-01" db="EMBL/GenBank/DDBJ databases">
        <title>Clostridiaceae sp. nov. isolated from the gut of human by culturomics.</title>
        <authorList>
            <person name="Chang Y."/>
        </authorList>
    </citation>
    <scope>NUCLEOTIDE SEQUENCE [LARGE SCALE GENOMIC DNA]</scope>
    <source>
        <strain evidence="10 11">DONG20-135</strain>
    </source>
</reference>
<dbReference type="PANTHER" id="PTHR22936">
    <property type="entry name" value="RHOMBOID-RELATED"/>
    <property type="match status" value="1"/>
</dbReference>
<feature type="transmembrane region" description="Helical" evidence="8">
    <location>
        <begin position="245"/>
        <end position="265"/>
    </location>
</feature>
<dbReference type="Proteomes" id="UP000434036">
    <property type="component" value="Unassembled WGS sequence"/>
</dbReference>
<comment type="subcellular location">
    <subcellularLocation>
        <location evidence="1">Membrane</location>
        <topology evidence="1">Multi-pass membrane protein</topology>
    </subcellularLocation>
</comment>
<reference evidence="10 11" key="1">
    <citation type="submission" date="2019-12" db="EMBL/GenBank/DDBJ databases">
        <authorList>
            <person name="Yang R."/>
        </authorList>
    </citation>
    <scope>NUCLEOTIDE SEQUENCE [LARGE SCALE GENOMIC DNA]</scope>
    <source>
        <strain evidence="10 11">DONG20-135</strain>
    </source>
</reference>
<feature type="transmembrane region" description="Helical" evidence="8">
    <location>
        <begin position="312"/>
        <end position="340"/>
    </location>
</feature>
<evidence type="ECO:0000313" key="10">
    <source>
        <dbReference type="EMBL" id="MXQ73721.1"/>
    </source>
</evidence>
<keyword evidence="2 10" id="KW-0645">Protease</keyword>
<dbReference type="GO" id="GO:0016020">
    <property type="term" value="C:membrane"/>
    <property type="evidence" value="ECO:0007669"/>
    <property type="project" value="UniProtKB-SubCell"/>
</dbReference>
<feature type="transmembrane region" description="Helical" evidence="8">
    <location>
        <begin position="271"/>
        <end position="291"/>
    </location>
</feature>
<comment type="caution">
    <text evidence="10">The sequence shown here is derived from an EMBL/GenBank/DDBJ whole genome shotgun (WGS) entry which is preliminary data.</text>
</comment>
<dbReference type="RefSeq" id="WP_160625132.1">
    <property type="nucleotide sequence ID" value="NZ_WUUQ01000002.1"/>
</dbReference>
<evidence type="ECO:0000256" key="4">
    <source>
        <dbReference type="ARBA" id="ARBA00022801"/>
    </source>
</evidence>
<dbReference type="AlphaFoldDB" id="A0A6N8U771"/>
<dbReference type="PANTHER" id="PTHR22936:SF69">
    <property type="entry name" value="RHOMBOID-LIKE PROTEIN"/>
    <property type="match status" value="1"/>
</dbReference>
<keyword evidence="11" id="KW-1185">Reference proteome</keyword>
<dbReference type="GO" id="GO:0004252">
    <property type="term" value="F:serine-type endopeptidase activity"/>
    <property type="evidence" value="ECO:0007669"/>
    <property type="project" value="InterPro"/>
</dbReference>